<protein>
    <recommendedName>
        <fullName evidence="3">Reverse transcriptase domain-containing protein</fullName>
    </recommendedName>
</protein>
<dbReference type="PANTHER" id="PTHR33050">
    <property type="entry name" value="REVERSE TRANSCRIPTASE DOMAIN-CONTAINING PROTEIN"/>
    <property type="match status" value="1"/>
</dbReference>
<reference evidence="1 2" key="1">
    <citation type="submission" date="2022-05" db="EMBL/GenBank/DDBJ databases">
        <authorList>
            <consortium name="Genoscope - CEA"/>
            <person name="William W."/>
        </authorList>
    </citation>
    <scope>NUCLEOTIDE SEQUENCE [LARGE SCALE GENOMIC DNA]</scope>
</reference>
<evidence type="ECO:0008006" key="3">
    <source>
        <dbReference type="Google" id="ProtNLM"/>
    </source>
</evidence>
<accession>A0ABN8P935</accession>
<evidence type="ECO:0000313" key="1">
    <source>
        <dbReference type="EMBL" id="CAH3137158.1"/>
    </source>
</evidence>
<feature type="non-terminal residue" evidence="1">
    <location>
        <position position="156"/>
    </location>
</feature>
<comment type="caution">
    <text evidence="1">The sequence shown here is derived from an EMBL/GenBank/DDBJ whole genome shotgun (WGS) entry which is preliminary data.</text>
</comment>
<dbReference type="SUPFAM" id="SSF56672">
    <property type="entry name" value="DNA/RNA polymerases"/>
    <property type="match status" value="1"/>
</dbReference>
<dbReference type="InterPro" id="IPR052055">
    <property type="entry name" value="Hepadnavirus_pol/RT"/>
</dbReference>
<organism evidence="1 2">
    <name type="scientific">Porites lobata</name>
    <dbReference type="NCBI Taxonomy" id="104759"/>
    <lineage>
        <taxon>Eukaryota</taxon>
        <taxon>Metazoa</taxon>
        <taxon>Cnidaria</taxon>
        <taxon>Anthozoa</taxon>
        <taxon>Hexacorallia</taxon>
        <taxon>Scleractinia</taxon>
        <taxon>Fungiina</taxon>
        <taxon>Poritidae</taxon>
        <taxon>Porites</taxon>
    </lineage>
</organism>
<dbReference type="InterPro" id="IPR043502">
    <property type="entry name" value="DNA/RNA_pol_sf"/>
</dbReference>
<keyword evidence="2" id="KW-1185">Reference proteome</keyword>
<gene>
    <name evidence="1" type="ORF">PLOB_00039004</name>
</gene>
<proteinExistence type="predicted"/>
<dbReference type="Proteomes" id="UP001159405">
    <property type="component" value="Unassembled WGS sequence"/>
</dbReference>
<dbReference type="EMBL" id="CALNXK010000059">
    <property type="protein sequence ID" value="CAH3137158.1"/>
    <property type="molecule type" value="Genomic_DNA"/>
</dbReference>
<name>A0ABN8P935_9CNID</name>
<dbReference type="PANTHER" id="PTHR33050:SF8">
    <property type="entry name" value="REVERSE TRANSCRIPTASE DOMAIN-CONTAINING PROTEIN"/>
    <property type="match status" value="1"/>
</dbReference>
<sequence length="156" mass="17445">MTALPYATINDAVKILQRLGTGSYLAKTDIKSAFRIIPVSPLDYPLLGIKWDSQYYFDSHDKCKADLSNFLSMCDFLGVPIAHEKTLGPLTTLQFAGIELDSVRQEARLPSEKIHKCRALLHQFAQKRSVTLRELQSLIGLLNFCCSVVTPGRAFL</sequence>
<evidence type="ECO:0000313" key="2">
    <source>
        <dbReference type="Proteomes" id="UP001159405"/>
    </source>
</evidence>